<dbReference type="PANTHER" id="PTHR43820:SF4">
    <property type="entry name" value="HIGH-AFFINITY BRANCHED-CHAIN AMINO ACID TRANSPORT ATP-BINDING PROTEIN LIVF"/>
    <property type="match status" value="1"/>
</dbReference>
<dbReference type="FunFam" id="3.40.50.300:FF:000421">
    <property type="entry name" value="Branched-chain amino acid ABC transporter ATP-binding protein"/>
    <property type="match status" value="1"/>
</dbReference>
<gene>
    <name evidence="7" type="ORF">JFL75_17010</name>
</gene>
<accession>A0A7T7XLH5</accession>
<sequence length="509" mass="54830">MADNTVLLEAKGIVKKFGGVVALDGVDLTVRAGEIRGLIGPNGSGKTTMFNVLTGYIPATSGSMRLGGETLDRLPTHRLARKGIARTFQHIELFKGMTVLDNVVVAAQCREKSKLTGVLLGLPGIKKDEDRFRKKAEEELEFVGIHQYNDLQASELSYGQQRLVEITRALATDPILLLLDEPAAGMNPTEKQELANLIRKIRDRGITVILIDHDMKMVSDLADEITVLDCGRKIAEGLPEAVQSDETVIAAYLGGSADLGASGAGERTVPGSAGTLLKLTNVDTYYGAAHILKDISFSVAEGEFLALIGANGAGKTTLLKTISGLLVPKNGTVEYQNMPVNGVAPFKLVGRGMIHVPEGRGIFPQLSVKENIMMGAFLRNDKAEIEKDYEYALSLFPRLKERITQFGGSLSGGEQQMLAIARAMMARPRMLLLDEPSMGLSPKFTEEVFKVIQKISRDGQTIILVEQNAKAALGVADRAFVIEVGQIVLEGKASELLSNPKVKSAYLGG</sequence>
<feature type="domain" description="ABC transporter" evidence="6">
    <location>
        <begin position="277"/>
        <end position="509"/>
    </location>
</feature>
<dbReference type="SUPFAM" id="SSF52540">
    <property type="entry name" value="P-loop containing nucleoside triphosphate hydrolases"/>
    <property type="match status" value="2"/>
</dbReference>
<dbReference type="KEGG" id="bhc:JFL75_17010"/>
<comment type="similarity">
    <text evidence="1">Belongs to the ABC transporter superfamily.</text>
</comment>
<dbReference type="GO" id="GO:0016887">
    <property type="term" value="F:ATP hydrolysis activity"/>
    <property type="evidence" value="ECO:0007669"/>
    <property type="project" value="InterPro"/>
</dbReference>
<dbReference type="InterPro" id="IPR017871">
    <property type="entry name" value="ABC_transporter-like_CS"/>
</dbReference>
<name>A0A7T7XLH5_9SPIR</name>
<dbReference type="PROSITE" id="PS50893">
    <property type="entry name" value="ABC_TRANSPORTER_2"/>
    <property type="match status" value="2"/>
</dbReference>
<dbReference type="InterPro" id="IPR027417">
    <property type="entry name" value="P-loop_NTPase"/>
</dbReference>
<dbReference type="PROSITE" id="PS00211">
    <property type="entry name" value="ABC_TRANSPORTER_1"/>
    <property type="match status" value="1"/>
</dbReference>
<dbReference type="CDD" id="cd03224">
    <property type="entry name" value="ABC_TM1139_LivF_branched"/>
    <property type="match status" value="1"/>
</dbReference>
<dbReference type="InterPro" id="IPR003439">
    <property type="entry name" value="ABC_transporter-like_ATP-bd"/>
</dbReference>
<protein>
    <submittedName>
        <fullName evidence="7">ATP-binding cassette domain-containing protein</fullName>
    </submittedName>
</protein>
<dbReference type="PANTHER" id="PTHR43820">
    <property type="entry name" value="HIGH-AFFINITY BRANCHED-CHAIN AMINO ACID TRANSPORT ATP-BINDING PROTEIN LIVF"/>
    <property type="match status" value="1"/>
</dbReference>
<evidence type="ECO:0000256" key="5">
    <source>
        <dbReference type="ARBA" id="ARBA00022970"/>
    </source>
</evidence>
<dbReference type="CDD" id="cd03219">
    <property type="entry name" value="ABC_Mj1267_LivG_branched"/>
    <property type="match status" value="1"/>
</dbReference>
<evidence type="ECO:0000256" key="1">
    <source>
        <dbReference type="ARBA" id="ARBA00005417"/>
    </source>
</evidence>
<dbReference type="InterPro" id="IPR003593">
    <property type="entry name" value="AAA+_ATPase"/>
</dbReference>
<keyword evidence="2" id="KW-0813">Transport</keyword>
<dbReference type="GO" id="GO:0015807">
    <property type="term" value="P:L-amino acid transport"/>
    <property type="evidence" value="ECO:0007669"/>
    <property type="project" value="TreeGrafter"/>
</dbReference>
<keyword evidence="8" id="KW-1185">Reference proteome</keyword>
<evidence type="ECO:0000313" key="8">
    <source>
        <dbReference type="Proteomes" id="UP000595917"/>
    </source>
</evidence>
<dbReference type="GO" id="GO:0005524">
    <property type="term" value="F:ATP binding"/>
    <property type="evidence" value="ECO:0007669"/>
    <property type="project" value="UniProtKB-KW"/>
</dbReference>
<dbReference type="Pfam" id="PF12399">
    <property type="entry name" value="BCA_ABC_TP_C"/>
    <property type="match status" value="1"/>
</dbReference>
<proteinExistence type="inferred from homology"/>
<reference evidence="7" key="1">
    <citation type="submission" date="2021-01" db="EMBL/GenBank/DDBJ databases">
        <title>Description of Breznakiella homolactica.</title>
        <authorList>
            <person name="Song Y."/>
            <person name="Brune A."/>
        </authorList>
    </citation>
    <scope>NUCLEOTIDE SEQUENCE</scope>
    <source>
        <strain evidence="7">RmG30</strain>
    </source>
</reference>
<dbReference type="Pfam" id="PF00005">
    <property type="entry name" value="ABC_tran"/>
    <property type="match status" value="2"/>
</dbReference>
<organism evidence="7 8">
    <name type="scientific">Breznakiella homolactica</name>
    <dbReference type="NCBI Taxonomy" id="2798577"/>
    <lineage>
        <taxon>Bacteria</taxon>
        <taxon>Pseudomonadati</taxon>
        <taxon>Spirochaetota</taxon>
        <taxon>Spirochaetia</taxon>
        <taxon>Spirochaetales</taxon>
        <taxon>Breznakiellaceae</taxon>
        <taxon>Breznakiella</taxon>
    </lineage>
</organism>
<evidence type="ECO:0000256" key="2">
    <source>
        <dbReference type="ARBA" id="ARBA00022448"/>
    </source>
</evidence>
<dbReference type="RefSeq" id="WP_215625915.1">
    <property type="nucleotide sequence ID" value="NZ_CP067089.2"/>
</dbReference>
<keyword evidence="5" id="KW-0029">Amino-acid transport</keyword>
<evidence type="ECO:0000259" key="6">
    <source>
        <dbReference type="PROSITE" id="PS50893"/>
    </source>
</evidence>
<evidence type="ECO:0000256" key="3">
    <source>
        <dbReference type="ARBA" id="ARBA00022741"/>
    </source>
</evidence>
<evidence type="ECO:0000313" key="7">
    <source>
        <dbReference type="EMBL" id="QQO08609.1"/>
    </source>
</evidence>
<dbReference type="InterPro" id="IPR032823">
    <property type="entry name" value="BCA_ABC_TP_C"/>
</dbReference>
<dbReference type="Gene3D" id="3.40.50.300">
    <property type="entry name" value="P-loop containing nucleotide triphosphate hydrolases"/>
    <property type="match status" value="2"/>
</dbReference>
<evidence type="ECO:0000256" key="4">
    <source>
        <dbReference type="ARBA" id="ARBA00022840"/>
    </source>
</evidence>
<dbReference type="AlphaFoldDB" id="A0A7T7XLH5"/>
<keyword evidence="4 7" id="KW-0067">ATP-binding</keyword>
<dbReference type="EMBL" id="CP067089">
    <property type="protein sequence ID" value="QQO08609.1"/>
    <property type="molecule type" value="Genomic_DNA"/>
</dbReference>
<keyword evidence="3" id="KW-0547">Nucleotide-binding</keyword>
<dbReference type="InterPro" id="IPR052156">
    <property type="entry name" value="BCAA_Transport_ATP-bd_LivF"/>
</dbReference>
<feature type="domain" description="ABC transporter" evidence="6">
    <location>
        <begin position="8"/>
        <end position="255"/>
    </location>
</feature>
<dbReference type="Proteomes" id="UP000595917">
    <property type="component" value="Chromosome"/>
</dbReference>
<dbReference type="GO" id="GO:0015658">
    <property type="term" value="F:branched-chain amino acid transmembrane transporter activity"/>
    <property type="evidence" value="ECO:0007669"/>
    <property type="project" value="TreeGrafter"/>
</dbReference>
<dbReference type="SMART" id="SM00382">
    <property type="entry name" value="AAA"/>
    <property type="match status" value="2"/>
</dbReference>